<feature type="compositionally biased region" description="Low complexity" evidence="5">
    <location>
        <begin position="32"/>
        <end position="46"/>
    </location>
</feature>
<feature type="transmembrane region" description="Helical" evidence="6">
    <location>
        <begin position="153"/>
        <end position="172"/>
    </location>
</feature>
<evidence type="ECO:0000256" key="6">
    <source>
        <dbReference type="SAM" id="Phobius"/>
    </source>
</evidence>
<evidence type="ECO:0000256" key="4">
    <source>
        <dbReference type="ARBA" id="ARBA00023136"/>
    </source>
</evidence>
<feature type="transmembrane region" description="Helical" evidence="6">
    <location>
        <begin position="184"/>
        <end position="203"/>
    </location>
</feature>
<feature type="transmembrane region" description="Helical" evidence="6">
    <location>
        <begin position="240"/>
        <end position="265"/>
    </location>
</feature>
<evidence type="ECO:0000256" key="1">
    <source>
        <dbReference type="ARBA" id="ARBA00004141"/>
    </source>
</evidence>
<dbReference type="InterPro" id="IPR011701">
    <property type="entry name" value="MFS"/>
</dbReference>
<feature type="transmembrane region" description="Helical" evidence="6">
    <location>
        <begin position="277"/>
        <end position="300"/>
    </location>
</feature>
<name>A0ABR0KG02_9EURO</name>
<protein>
    <recommendedName>
        <fullName evidence="7">Major facilitator superfamily (MFS) profile domain-containing protein</fullName>
    </recommendedName>
</protein>
<evidence type="ECO:0000256" key="5">
    <source>
        <dbReference type="SAM" id="MobiDB-lite"/>
    </source>
</evidence>
<feature type="region of interest" description="Disordered" evidence="5">
    <location>
        <begin position="564"/>
        <end position="584"/>
    </location>
</feature>
<keyword evidence="9" id="KW-1185">Reference proteome</keyword>
<feature type="transmembrane region" description="Helical" evidence="6">
    <location>
        <begin position="209"/>
        <end position="228"/>
    </location>
</feature>
<organism evidence="8 9">
    <name type="scientific">Lithohypha guttulata</name>
    <dbReference type="NCBI Taxonomy" id="1690604"/>
    <lineage>
        <taxon>Eukaryota</taxon>
        <taxon>Fungi</taxon>
        <taxon>Dikarya</taxon>
        <taxon>Ascomycota</taxon>
        <taxon>Pezizomycotina</taxon>
        <taxon>Eurotiomycetes</taxon>
        <taxon>Chaetothyriomycetidae</taxon>
        <taxon>Chaetothyriales</taxon>
        <taxon>Trichomeriaceae</taxon>
        <taxon>Lithohypha</taxon>
    </lineage>
</organism>
<feature type="transmembrane region" description="Helical" evidence="6">
    <location>
        <begin position="425"/>
        <end position="443"/>
    </location>
</feature>
<dbReference type="PROSITE" id="PS50850">
    <property type="entry name" value="MFS"/>
    <property type="match status" value="1"/>
</dbReference>
<keyword evidence="2 6" id="KW-0812">Transmembrane</keyword>
<dbReference type="EMBL" id="JAVRRG010000036">
    <property type="protein sequence ID" value="KAK5094163.1"/>
    <property type="molecule type" value="Genomic_DNA"/>
</dbReference>
<dbReference type="PANTHER" id="PTHR23502">
    <property type="entry name" value="MAJOR FACILITATOR SUPERFAMILY"/>
    <property type="match status" value="1"/>
</dbReference>
<dbReference type="Proteomes" id="UP001345013">
    <property type="component" value="Unassembled WGS sequence"/>
</dbReference>
<reference evidence="8 9" key="1">
    <citation type="submission" date="2023-08" db="EMBL/GenBank/DDBJ databases">
        <title>Black Yeasts Isolated from many extreme environments.</title>
        <authorList>
            <person name="Coleine C."/>
            <person name="Stajich J.E."/>
            <person name="Selbmann L."/>
        </authorList>
    </citation>
    <scope>NUCLEOTIDE SEQUENCE [LARGE SCALE GENOMIC DNA]</scope>
    <source>
        <strain evidence="8 9">CCFEE 5885</strain>
    </source>
</reference>
<feature type="transmembrane region" description="Helical" evidence="6">
    <location>
        <begin position="384"/>
        <end position="404"/>
    </location>
</feature>
<evidence type="ECO:0000256" key="2">
    <source>
        <dbReference type="ARBA" id="ARBA00022692"/>
    </source>
</evidence>
<comment type="caution">
    <text evidence="8">The sequence shown here is derived from an EMBL/GenBank/DDBJ whole genome shotgun (WGS) entry which is preliminary data.</text>
</comment>
<feature type="region of interest" description="Disordered" evidence="5">
    <location>
        <begin position="21"/>
        <end position="47"/>
    </location>
</feature>
<dbReference type="SUPFAM" id="SSF103473">
    <property type="entry name" value="MFS general substrate transporter"/>
    <property type="match status" value="1"/>
</dbReference>
<dbReference type="InterPro" id="IPR020846">
    <property type="entry name" value="MFS_dom"/>
</dbReference>
<feature type="transmembrane region" description="Helical" evidence="6">
    <location>
        <begin position="520"/>
        <end position="540"/>
    </location>
</feature>
<feature type="domain" description="Major facilitator superfamily (MFS) profile" evidence="7">
    <location>
        <begin position="117"/>
        <end position="546"/>
    </location>
</feature>
<feature type="transmembrane region" description="Helical" evidence="6">
    <location>
        <begin position="348"/>
        <end position="372"/>
    </location>
</feature>
<feature type="transmembrane region" description="Helical" evidence="6">
    <location>
        <begin position="455"/>
        <end position="476"/>
    </location>
</feature>
<keyword evidence="3 6" id="KW-1133">Transmembrane helix</keyword>
<dbReference type="CDD" id="cd17323">
    <property type="entry name" value="MFS_Tpo1_MDR_like"/>
    <property type="match status" value="1"/>
</dbReference>
<gene>
    <name evidence="8" type="ORF">LTR24_003768</name>
</gene>
<sequence length="615" mass="67553">MDGLATDDNFPAAERTYLHVSARRAANEQELDSPFSSTTSSPSNSISHHDIFVADSTSAPLTPQTTKASARPALSRELSRFTTHGTAYTSDPSFEVDFEPGSPDDPRNWPAWYKAIVVFTVSFSTLGVVVYSTSYTATLEPMSQDLGITSTTIPTLGVTTYLFGLAIGSLILAPISETYGRKPVYCIALFFFSILVIPCALATNITTIIVVRLFGAMAGSATIASAPGTLGDIVSDEYRALVFSVWSIGPMNGPVLGPILSSFIAQYSDWRWATWLILFWGAAAFIMMLSINETYAPALLQQKAKKLRKEHDDSRYWSRYDVRIGFLELMRVNLSRPFVMAVKEPICIFWNTYIGIIYGILYLCFVAYPIVYTEKRGWSISDSSLAYVGIGVGNMVVICCAKPIKMMIEAHKVDLRTGERPPESMMSVVCIAAVLIPIGQLWFAWTCLPASIHPAIPIAAGITFGCGVGAVFIYASSYLVHSYGIYAASAMAGNAVIRSVLGGVLPLAGHPLYDKLGAHWAGTLLGLLVVAITPVPFAFYRYGHKIREKSSLIREMREIEQRQEAKTRMNRQGEKQGMSEKEVPRIHVLDANEVEAEMELSRAEGLSTVRRKEEV</sequence>
<feature type="transmembrane region" description="Helical" evidence="6">
    <location>
        <begin position="483"/>
        <end position="508"/>
    </location>
</feature>
<dbReference type="Pfam" id="PF07690">
    <property type="entry name" value="MFS_1"/>
    <property type="match status" value="1"/>
</dbReference>
<dbReference type="Gene3D" id="1.20.1250.20">
    <property type="entry name" value="MFS general substrate transporter like domains"/>
    <property type="match status" value="1"/>
</dbReference>
<evidence type="ECO:0000259" key="7">
    <source>
        <dbReference type="PROSITE" id="PS50850"/>
    </source>
</evidence>
<dbReference type="InterPro" id="IPR036259">
    <property type="entry name" value="MFS_trans_sf"/>
</dbReference>
<feature type="transmembrane region" description="Helical" evidence="6">
    <location>
        <begin position="111"/>
        <end position="133"/>
    </location>
</feature>
<evidence type="ECO:0000313" key="9">
    <source>
        <dbReference type="Proteomes" id="UP001345013"/>
    </source>
</evidence>
<evidence type="ECO:0000313" key="8">
    <source>
        <dbReference type="EMBL" id="KAK5094163.1"/>
    </source>
</evidence>
<comment type="subcellular location">
    <subcellularLocation>
        <location evidence="1">Membrane</location>
        <topology evidence="1">Multi-pass membrane protein</topology>
    </subcellularLocation>
</comment>
<proteinExistence type="predicted"/>
<accession>A0ABR0KG02</accession>
<keyword evidence="4 6" id="KW-0472">Membrane</keyword>
<dbReference type="PANTHER" id="PTHR23502:SF12">
    <property type="entry name" value="MULTIDRUG TRANSPORTER, PUTATIVE (AFU_ORTHOLOGUE AFUA_1G06440)-RELATED"/>
    <property type="match status" value="1"/>
</dbReference>
<evidence type="ECO:0000256" key="3">
    <source>
        <dbReference type="ARBA" id="ARBA00022989"/>
    </source>
</evidence>